<name>A0AAE1FWJ7_PETCI</name>
<reference evidence="2" key="1">
    <citation type="submission" date="2023-10" db="EMBL/GenBank/DDBJ databases">
        <title>Genome assemblies of two species of porcelain crab, Petrolisthes cinctipes and Petrolisthes manimaculis (Anomura: Porcellanidae).</title>
        <authorList>
            <person name="Angst P."/>
        </authorList>
    </citation>
    <scope>NUCLEOTIDE SEQUENCE</scope>
    <source>
        <strain evidence="2">PB745_01</strain>
        <tissue evidence="2">Gill</tissue>
    </source>
</reference>
<accession>A0AAE1FWJ7</accession>
<evidence type="ECO:0000313" key="2">
    <source>
        <dbReference type="EMBL" id="KAK3881924.1"/>
    </source>
</evidence>
<dbReference type="EMBL" id="JAWQEG010000680">
    <property type="protein sequence ID" value="KAK3886671.1"/>
    <property type="molecule type" value="Genomic_DNA"/>
</dbReference>
<dbReference type="AlphaFoldDB" id="A0AAE1FWJ7"/>
<keyword evidence="1" id="KW-1133">Transmembrane helix</keyword>
<keyword evidence="5" id="KW-1185">Reference proteome</keyword>
<proteinExistence type="predicted"/>
<dbReference type="EMBL" id="JAWQEG010001161">
    <property type="protein sequence ID" value="KAK3881924.1"/>
    <property type="molecule type" value="Genomic_DNA"/>
</dbReference>
<keyword evidence="1" id="KW-0472">Membrane</keyword>
<dbReference type="EMBL" id="JAWQEG010000791">
    <property type="protein sequence ID" value="KAK3885530.1"/>
    <property type="molecule type" value="Genomic_DNA"/>
</dbReference>
<organism evidence="2 5">
    <name type="scientific">Petrolisthes cinctipes</name>
    <name type="common">Flat porcelain crab</name>
    <dbReference type="NCBI Taxonomy" id="88211"/>
    <lineage>
        <taxon>Eukaryota</taxon>
        <taxon>Metazoa</taxon>
        <taxon>Ecdysozoa</taxon>
        <taxon>Arthropoda</taxon>
        <taxon>Crustacea</taxon>
        <taxon>Multicrustacea</taxon>
        <taxon>Malacostraca</taxon>
        <taxon>Eumalacostraca</taxon>
        <taxon>Eucarida</taxon>
        <taxon>Decapoda</taxon>
        <taxon>Pleocyemata</taxon>
        <taxon>Anomura</taxon>
        <taxon>Galatheoidea</taxon>
        <taxon>Porcellanidae</taxon>
        <taxon>Petrolisthes</taxon>
    </lineage>
</organism>
<comment type="caution">
    <text evidence="2">The sequence shown here is derived from an EMBL/GenBank/DDBJ whole genome shotgun (WGS) entry which is preliminary data.</text>
</comment>
<evidence type="ECO:0000313" key="3">
    <source>
        <dbReference type="EMBL" id="KAK3885530.1"/>
    </source>
</evidence>
<evidence type="ECO:0000313" key="4">
    <source>
        <dbReference type="EMBL" id="KAK3886671.1"/>
    </source>
</evidence>
<protein>
    <submittedName>
        <fullName evidence="2">Uncharacterized protein</fullName>
    </submittedName>
</protein>
<sequence>MSQHRIPCNMAFPTPSLQDMPGHMALPTPPQQDTNEYYTDELEMNSLLINNLKIQLYLTHLLNNDQQQKKKRGRKARLLCYRSIIVRLSVGYRGIIWIGVQFLGNHEYDDHGTNTMNATRQSQERTPIAIR</sequence>
<gene>
    <name evidence="4" type="ORF">Pcinc_009188</name>
    <name evidence="3" type="ORF">Pcinc_010271</name>
    <name evidence="2" type="ORF">Pcinc_013688</name>
</gene>
<evidence type="ECO:0000313" key="5">
    <source>
        <dbReference type="Proteomes" id="UP001286313"/>
    </source>
</evidence>
<dbReference type="Proteomes" id="UP001286313">
    <property type="component" value="Unassembled WGS sequence"/>
</dbReference>
<keyword evidence="1" id="KW-0812">Transmembrane</keyword>
<feature type="transmembrane region" description="Helical" evidence="1">
    <location>
        <begin position="79"/>
        <end position="100"/>
    </location>
</feature>
<evidence type="ECO:0000256" key="1">
    <source>
        <dbReference type="SAM" id="Phobius"/>
    </source>
</evidence>